<keyword evidence="2" id="KW-1185">Reference proteome</keyword>
<dbReference type="Proteomes" id="UP001583177">
    <property type="component" value="Unassembled WGS sequence"/>
</dbReference>
<dbReference type="PANTHER" id="PTHR15396">
    <property type="entry name" value="RIBONUCLEASE P PROTEIN SUBUNIT P40"/>
    <property type="match status" value="1"/>
</dbReference>
<evidence type="ECO:0000313" key="1">
    <source>
        <dbReference type="EMBL" id="KAL1847134.1"/>
    </source>
</evidence>
<proteinExistence type="predicted"/>
<sequence length="281" mass="31691">MTLLQVLRGDFFTEYIKIGDIVMLSRGRNDLDNVFTLRNGQLAMFLDKETYERAGLVGKPYGAKGNRGLRPRWVVEFDLRSPSMFHGRPGFDRLVYACRSTLTEQLTWLFCNLSDKTPDPDPLQAFQPTRCTSSPKTSEHPDVAMPPLTPPLDIINGVRDEELSGFASEVYEWLSLVRLQSLRVSAADSIDPYLSRYQPPGEPEQRHSARLCTVVWEGLLPPSFARRLLVEAILALPSQSWFSMAVSAFPQGFSGDTAESTILRPPGVPNEYLLWDVRSHE</sequence>
<accession>A0ABR3VWT6</accession>
<evidence type="ECO:0000313" key="2">
    <source>
        <dbReference type="Proteomes" id="UP001583177"/>
    </source>
</evidence>
<comment type="caution">
    <text evidence="1">The sequence shown here is derived from an EMBL/GenBank/DDBJ whole genome shotgun (WGS) entry which is preliminary data.</text>
</comment>
<name>A0ABR3VWT6_9PEZI</name>
<dbReference type="EMBL" id="JAWRVE010000249">
    <property type="protein sequence ID" value="KAL1847134.1"/>
    <property type="molecule type" value="Genomic_DNA"/>
</dbReference>
<gene>
    <name evidence="1" type="ORF">Daus18300_014036</name>
</gene>
<dbReference type="Pfam" id="PF08584">
    <property type="entry name" value="Ribonuc_P_40"/>
    <property type="match status" value="1"/>
</dbReference>
<reference evidence="1 2" key="1">
    <citation type="journal article" date="2024" name="IMA Fungus">
        <title>IMA Genome - F19 : A genome assembly and annotation guide to empower mycologists, including annotated draft genome sequences of Ceratocystis pirilliformis, Diaporthe australafricana, Fusarium ophioides, Paecilomyces lecythidis, and Sporothrix stenoceras.</title>
        <authorList>
            <person name="Aylward J."/>
            <person name="Wilson A.M."/>
            <person name="Visagie C.M."/>
            <person name="Spraker J."/>
            <person name="Barnes I."/>
            <person name="Buitendag C."/>
            <person name="Ceriani C."/>
            <person name="Del Mar Angel L."/>
            <person name="du Plessis D."/>
            <person name="Fuchs T."/>
            <person name="Gasser K."/>
            <person name="Kramer D."/>
            <person name="Li W."/>
            <person name="Munsamy K."/>
            <person name="Piso A."/>
            <person name="Price J.L."/>
            <person name="Sonnekus B."/>
            <person name="Thomas C."/>
            <person name="van der Nest A."/>
            <person name="van Dijk A."/>
            <person name="van Heerden A."/>
            <person name="van Vuuren N."/>
            <person name="Yilmaz N."/>
            <person name="Duong T.A."/>
            <person name="van der Merwe N.A."/>
            <person name="Wingfield M.J."/>
            <person name="Wingfield B.D."/>
        </authorList>
    </citation>
    <scope>NUCLEOTIDE SEQUENCE [LARGE SCALE GENOMIC DNA]</scope>
    <source>
        <strain evidence="1 2">CMW 18300</strain>
    </source>
</reference>
<dbReference type="InterPro" id="IPR013893">
    <property type="entry name" value="RNase_P_Rpp40"/>
</dbReference>
<dbReference type="PANTHER" id="PTHR15396:SF1">
    <property type="entry name" value="RIBONUCLEASE P PROTEIN SUBUNIT P40"/>
    <property type="match status" value="1"/>
</dbReference>
<organism evidence="1 2">
    <name type="scientific">Diaporthe australafricana</name>
    <dbReference type="NCBI Taxonomy" id="127596"/>
    <lineage>
        <taxon>Eukaryota</taxon>
        <taxon>Fungi</taxon>
        <taxon>Dikarya</taxon>
        <taxon>Ascomycota</taxon>
        <taxon>Pezizomycotina</taxon>
        <taxon>Sordariomycetes</taxon>
        <taxon>Sordariomycetidae</taxon>
        <taxon>Diaporthales</taxon>
        <taxon>Diaporthaceae</taxon>
        <taxon>Diaporthe</taxon>
    </lineage>
</organism>
<protein>
    <submittedName>
        <fullName evidence="1">Uncharacterized protein</fullName>
    </submittedName>
</protein>